<protein>
    <recommendedName>
        <fullName evidence="3">dTTP/UTP pyrophosphatase</fullName>
        <shortName evidence="3">dTTPase/UTPase</shortName>
        <ecNumber evidence="3">3.6.1.9</ecNumber>
    </recommendedName>
    <alternativeName>
        <fullName evidence="3">Nucleoside triphosphate pyrophosphatase</fullName>
    </alternativeName>
    <alternativeName>
        <fullName evidence="3">Nucleotide pyrophosphatase</fullName>
        <shortName evidence="3">Nucleotide PPase</shortName>
    </alternativeName>
</protein>
<dbReference type="Proteomes" id="UP000192660">
    <property type="component" value="Unassembled WGS sequence"/>
</dbReference>
<dbReference type="GO" id="GO:0005737">
    <property type="term" value="C:cytoplasm"/>
    <property type="evidence" value="ECO:0007669"/>
    <property type="project" value="UniProtKB-SubCell"/>
</dbReference>
<evidence type="ECO:0000313" key="4">
    <source>
        <dbReference type="EMBL" id="SMC02631.1"/>
    </source>
</evidence>
<dbReference type="AlphaFoldDB" id="A0A1W1W8L4"/>
<keyword evidence="2 3" id="KW-0378">Hydrolase</keyword>
<organism evidence="4 5">
    <name type="scientific">Sulfobacillus thermosulfidooxidans (strain DSM 9293 / VKM B-1269 / AT-1)</name>
    <dbReference type="NCBI Taxonomy" id="929705"/>
    <lineage>
        <taxon>Bacteria</taxon>
        <taxon>Bacillati</taxon>
        <taxon>Bacillota</taxon>
        <taxon>Clostridia</taxon>
        <taxon>Eubacteriales</taxon>
        <taxon>Clostridiales Family XVII. Incertae Sedis</taxon>
        <taxon>Sulfobacillus</taxon>
    </lineage>
</organism>
<feature type="active site" description="Proton acceptor" evidence="3">
    <location>
        <position position="70"/>
    </location>
</feature>
<feature type="site" description="Important for substrate specificity" evidence="3">
    <location>
        <position position="155"/>
    </location>
</feature>
<dbReference type="HAMAP" id="MF_00528">
    <property type="entry name" value="Maf"/>
    <property type="match status" value="1"/>
</dbReference>
<name>A0A1W1W8L4_SULTA</name>
<comment type="similarity">
    <text evidence="3">Belongs to the Maf family. YhdE subfamily.</text>
</comment>
<dbReference type="STRING" id="28034.BFX07_05010"/>
<dbReference type="Pfam" id="PF02545">
    <property type="entry name" value="Maf"/>
    <property type="match status" value="1"/>
</dbReference>
<dbReference type="NCBIfam" id="TIGR00172">
    <property type="entry name" value="maf"/>
    <property type="match status" value="1"/>
</dbReference>
<reference evidence="5" key="1">
    <citation type="submission" date="2017-04" db="EMBL/GenBank/DDBJ databases">
        <authorList>
            <person name="Varghese N."/>
            <person name="Submissions S."/>
        </authorList>
    </citation>
    <scope>NUCLEOTIDE SEQUENCE [LARGE SCALE GENOMIC DNA]</scope>
    <source>
        <strain evidence="5">DSM 9293</strain>
    </source>
</reference>
<dbReference type="PANTHER" id="PTHR43213">
    <property type="entry name" value="BIFUNCTIONAL DTTP/UTP PYROPHOSPHATASE/METHYLTRANSFERASE PROTEIN-RELATED"/>
    <property type="match status" value="1"/>
</dbReference>
<dbReference type="CDD" id="cd00555">
    <property type="entry name" value="Maf"/>
    <property type="match status" value="1"/>
</dbReference>
<comment type="caution">
    <text evidence="3">Lacks conserved residue(s) required for the propagation of feature annotation.</text>
</comment>
<dbReference type="SUPFAM" id="SSF52972">
    <property type="entry name" value="ITPase-like"/>
    <property type="match status" value="1"/>
</dbReference>
<accession>A0A1W1W8L4</accession>
<keyword evidence="3" id="KW-0546">Nucleotide metabolism</keyword>
<comment type="function">
    <text evidence="3">Nucleoside triphosphate pyrophosphatase that hydrolyzes dTTP and UTP. May have a dual role in cell division arrest and in preventing the incorporation of modified nucleotides into cellular nucleic acids.</text>
</comment>
<dbReference type="PIRSF" id="PIRSF006305">
    <property type="entry name" value="Maf"/>
    <property type="match status" value="1"/>
</dbReference>
<comment type="subcellular location">
    <subcellularLocation>
        <location evidence="3">Cytoplasm</location>
    </subcellularLocation>
</comment>
<dbReference type="EMBL" id="FWWY01000001">
    <property type="protein sequence ID" value="SMC02631.1"/>
    <property type="molecule type" value="Genomic_DNA"/>
</dbReference>
<feature type="site" description="Important for substrate specificity" evidence="3">
    <location>
        <position position="13"/>
    </location>
</feature>
<dbReference type="EC" id="3.6.1.9" evidence="3"/>
<evidence type="ECO:0000313" key="5">
    <source>
        <dbReference type="Proteomes" id="UP000192660"/>
    </source>
</evidence>
<keyword evidence="3" id="KW-0963">Cytoplasm</keyword>
<dbReference type="GO" id="GO:0036221">
    <property type="term" value="F:UTP diphosphatase activity"/>
    <property type="evidence" value="ECO:0007669"/>
    <property type="project" value="RHEA"/>
</dbReference>
<keyword evidence="5" id="KW-1185">Reference proteome</keyword>
<dbReference type="PANTHER" id="PTHR43213:SF5">
    <property type="entry name" value="BIFUNCTIONAL DTTP_UTP PYROPHOSPHATASE_METHYLTRANSFERASE PROTEIN-RELATED"/>
    <property type="match status" value="1"/>
</dbReference>
<evidence type="ECO:0000256" key="1">
    <source>
        <dbReference type="ARBA" id="ARBA00001968"/>
    </source>
</evidence>
<gene>
    <name evidence="4" type="ORF">SAMN00768000_0690</name>
</gene>
<dbReference type="Gene3D" id="3.90.950.10">
    <property type="match status" value="1"/>
</dbReference>
<dbReference type="RefSeq" id="WP_020376563.1">
    <property type="nucleotide sequence ID" value="NZ_FWWY01000001.1"/>
</dbReference>
<dbReference type="InterPro" id="IPR029001">
    <property type="entry name" value="ITPase-like_fam"/>
</dbReference>
<dbReference type="InterPro" id="IPR003697">
    <property type="entry name" value="Maf-like"/>
</dbReference>
<comment type="cofactor">
    <cofactor evidence="1 3">
        <name>a divalent metal cation</name>
        <dbReference type="ChEBI" id="CHEBI:60240"/>
    </cofactor>
</comment>
<proteinExistence type="inferred from homology"/>
<evidence type="ECO:0000256" key="2">
    <source>
        <dbReference type="ARBA" id="ARBA00022801"/>
    </source>
</evidence>
<evidence type="ECO:0000256" key="3">
    <source>
        <dbReference type="HAMAP-Rule" id="MF_00528"/>
    </source>
</evidence>
<dbReference type="GO" id="GO:0009117">
    <property type="term" value="P:nucleotide metabolic process"/>
    <property type="evidence" value="ECO:0007669"/>
    <property type="project" value="UniProtKB-KW"/>
</dbReference>
<comment type="catalytic activity">
    <reaction evidence="3">
        <text>dTTP + H2O = dTMP + diphosphate + H(+)</text>
        <dbReference type="Rhea" id="RHEA:28534"/>
        <dbReference type="ChEBI" id="CHEBI:15377"/>
        <dbReference type="ChEBI" id="CHEBI:15378"/>
        <dbReference type="ChEBI" id="CHEBI:33019"/>
        <dbReference type="ChEBI" id="CHEBI:37568"/>
        <dbReference type="ChEBI" id="CHEBI:63528"/>
        <dbReference type="EC" id="3.6.1.9"/>
    </reaction>
</comment>
<sequence length="193" mass="21494">MARCYVLASSSPRRRELLAKVGLSFIVDAADIDETARSSETPHDLVRRLAAQKAIVVGTRHPQCLIIGSDTVVAYQGRIFGKPRSMAHAQDMLRQLSDHRHQVFTAVAIWDPLWQRGYVQVDCTAITFHALSSSDIDAYLGTEEPWDKAGAYAIQGRAGEWIKELTGDVETVIGLPTRLVKKLLSHWDKERGV</sequence>
<dbReference type="GO" id="GO:0036218">
    <property type="term" value="F:dTTP diphosphatase activity"/>
    <property type="evidence" value="ECO:0007669"/>
    <property type="project" value="RHEA"/>
</dbReference>
<comment type="catalytic activity">
    <reaction evidence="3">
        <text>UTP + H2O = UMP + diphosphate + H(+)</text>
        <dbReference type="Rhea" id="RHEA:29395"/>
        <dbReference type="ChEBI" id="CHEBI:15377"/>
        <dbReference type="ChEBI" id="CHEBI:15378"/>
        <dbReference type="ChEBI" id="CHEBI:33019"/>
        <dbReference type="ChEBI" id="CHEBI:46398"/>
        <dbReference type="ChEBI" id="CHEBI:57865"/>
        <dbReference type="EC" id="3.6.1.9"/>
    </reaction>
</comment>
<dbReference type="OrthoDB" id="9807767at2"/>
<feature type="site" description="Important for substrate specificity" evidence="3">
    <location>
        <position position="71"/>
    </location>
</feature>